<dbReference type="PROSITE" id="PS50043">
    <property type="entry name" value="HTH_LUXR_2"/>
    <property type="match status" value="1"/>
</dbReference>
<evidence type="ECO:0000313" key="3">
    <source>
        <dbReference type="EMBL" id="GAA1805591.1"/>
    </source>
</evidence>
<dbReference type="InterPro" id="IPR000792">
    <property type="entry name" value="Tscrpt_reg_LuxR_C"/>
</dbReference>
<keyword evidence="4" id="KW-1185">Reference proteome</keyword>
<accession>A0ABN2M1A3</accession>
<dbReference type="PRINTS" id="PR00038">
    <property type="entry name" value="HTHLUXR"/>
</dbReference>
<dbReference type="Gene3D" id="3.40.50.2300">
    <property type="match status" value="1"/>
</dbReference>
<keyword evidence="1" id="KW-0238">DNA-binding</keyword>
<proteinExistence type="predicted"/>
<feature type="domain" description="HTH luxR-type" evidence="2">
    <location>
        <begin position="134"/>
        <end position="199"/>
    </location>
</feature>
<dbReference type="EMBL" id="BAAALT010000078">
    <property type="protein sequence ID" value="GAA1805591.1"/>
    <property type="molecule type" value="Genomic_DNA"/>
</dbReference>
<sequence>MIRAVLAHRAALVRGALAHLLGAERDIDVIARVGRSGDVRAAVLLARPDVTVLDVDLCASGAGGLGRLSHRLAGSAVLVLAKERCGARLMMAMRRPPPGLGFLAVDAEPEGLLEAVRLVARGGTVVDPRLVAAARAAGSPLTTRETELLELAADGGTVREIAAQLGLSCGTVRNGVSRAIAKTGARTRPEAVRIAGESGWI</sequence>
<evidence type="ECO:0000256" key="1">
    <source>
        <dbReference type="ARBA" id="ARBA00023125"/>
    </source>
</evidence>
<dbReference type="PANTHER" id="PTHR43214:SF42">
    <property type="entry name" value="TRANSCRIPTIONAL REGULATORY PROTEIN DESR"/>
    <property type="match status" value="1"/>
</dbReference>
<evidence type="ECO:0000259" key="2">
    <source>
        <dbReference type="PROSITE" id="PS50043"/>
    </source>
</evidence>
<gene>
    <name evidence="3" type="ORF">GCM10009682_29300</name>
</gene>
<comment type="caution">
    <text evidence="3">The sequence shown here is derived from an EMBL/GenBank/DDBJ whole genome shotgun (WGS) entry which is preliminary data.</text>
</comment>
<dbReference type="PROSITE" id="PS00622">
    <property type="entry name" value="HTH_LUXR_1"/>
    <property type="match status" value="1"/>
</dbReference>
<dbReference type="CDD" id="cd06170">
    <property type="entry name" value="LuxR_C_like"/>
    <property type="match status" value="1"/>
</dbReference>
<dbReference type="PANTHER" id="PTHR43214">
    <property type="entry name" value="TWO-COMPONENT RESPONSE REGULATOR"/>
    <property type="match status" value="1"/>
</dbReference>
<dbReference type="Pfam" id="PF00196">
    <property type="entry name" value="GerE"/>
    <property type="match status" value="1"/>
</dbReference>
<organism evidence="3 4">
    <name type="scientific">Luedemannella flava</name>
    <dbReference type="NCBI Taxonomy" id="349316"/>
    <lineage>
        <taxon>Bacteria</taxon>
        <taxon>Bacillati</taxon>
        <taxon>Actinomycetota</taxon>
        <taxon>Actinomycetes</taxon>
        <taxon>Micromonosporales</taxon>
        <taxon>Micromonosporaceae</taxon>
        <taxon>Luedemannella</taxon>
    </lineage>
</organism>
<reference evidence="3 4" key="1">
    <citation type="journal article" date="2019" name="Int. J. Syst. Evol. Microbiol.">
        <title>The Global Catalogue of Microorganisms (GCM) 10K type strain sequencing project: providing services to taxonomists for standard genome sequencing and annotation.</title>
        <authorList>
            <consortium name="The Broad Institute Genomics Platform"/>
            <consortium name="The Broad Institute Genome Sequencing Center for Infectious Disease"/>
            <person name="Wu L."/>
            <person name="Ma J."/>
        </authorList>
    </citation>
    <scope>NUCLEOTIDE SEQUENCE [LARGE SCALE GENOMIC DNA]</scope>
    <source>
        <strain evidence="3 4">JCM 13250</strain>
    </source>
</reference>
<protein>
    <submittedName>
        <fullName evidence="3">Response regulator transcription factor</fullName>
    </submittedName>
</protein>
<dbReference type="InterPro" id="IPR039420">
    <property type="entry name" value="WalR-like"/>
</dbReference>
<dbReference type="SMART" id="SM00421">
    <property type="entry name" value="HTH_LUXR"/>
    <property type="match status" value="1"/>
</dbReference>
<dbReference type="SUPFAM" id="SSF46894">
    <property type="entry name" value="C-terminal effector domain of the bipartite response regulators"/>
    <property type="match status" value="1"/>
</dbReference>
<dbReference type="RefSeq" id="WP_344131081.1">
    <property type="nucleotide sequence ID" value="NZ_BAAALT010000078.1"/>
</dbReference>
<dbReference type="InterPro" id="IPR016032">
    <property type="entry name" value="Sig_transdc_resp-reg_C-effctor"/>
</dbReference>
<evidence type="ECO:0000313" key="4">
    <source>
        <dbReference type="Proteomes" id="UP001500218"/>
    </source>
</evidence>
<dbReference type="Proteomes" id="UP001500218">
    <property type="component" value="Unassembled WGS sequence"/>
</dbReference>
<name>A0ABN2M1A3_9ACTN</name>